<dbReference type="Proteomes" id="UP001520140">
    <property type="component" value="Unassembled WGS sequence"/>
</dbReference>
<reference evidence="2 5" key="2">
    <citation type="submission" date="2020-06" db="EMBL/GenBank/DDBJ databases">
        <title>Taxonomy, biology and ecology of Rhodococcus bacteria occurring in California pistachio and other woody hosts as revealed by genome sequence analyses.</title>
        <authorList>
            <person name="Gai Y."/>
            <person name="Riely B."/>
        </authorList>
    </citation>
    <scope>NUCLEOTIDE SEQUENCE [LARGE SCALE GENOMIC DNA]</scope>
    <source>
        <strain evidence="2 5">BP-284</strain>
    </source>
</reference>
<protein>
    <submittedName>
        <fullName evidence="2">DUF3180 family protein</fullName>
    </submittedName>
</protein>
<dbReference type="Proteomes" id="UP000182054">
    <property type="component" value="Unassembled WGS sequence"/>
</dbReference>
<evidence type="ECO:0000313" key="4">
    <source>
        <dbReference type="Proteomes" id="UP000182054"/>
    </source>
</evidence>
<keyword evidence="1" id="KW-1133">Transmembrane helix</keyword>
<keyword evidence="1" id="KW-0472">Membrane</keyword>
<feature type="transmembrane region" description="Helical" evidence="1">
    <location>
        <begin position="77"/>
        <end position="99"/>
    </location>
</feature>
<dbReference type="GeneID" id="85486392"/>
<dbReference type="EMBL" id="JABUKG010000009">
    <property type="protein sequence ID" value="MBY6321178.1"/>
    <property type="molecule type" value="Genomic_DNA"/>
</dbReference>
<feature type="transmembrane region" description="Helical" evidence="1">
    <location>
        <begin position="119"/>
        <end position="139"/>
    </location>
</feature>
<dbReference type="InterPro" id="IPR021517">
    <property type="entry name" value="DUF3180"/>
</dbReference>
<keyword evidence="5" id="KW-1185">Reference proteome</keyword>
<dbReference type="EMBL" id="FOJN01000009">
    <property type="protein sequence ID" value="SFA54994.1"/>
    <property type="molecule type" value="Genomic_DNA"/>
</dbReference>
<feature type="transmembrane region" description="Helical" evidence="1">
    <location>
        <begin position="34"/>
        <end position="56"/>
    </location>
</feature>
<keyword evidence="1" id="KW-0812">Transmembrane</keyword>
<proteinExistence type="predicted"/>
<sequence>MTATRLRDLAVIAVTAAVAAWLLIRTFYGTVPPISPFAGASLYPVAVVLVVVGVVVRSRLRSRRIGPGPGQLHPITVARAAALAKAAALVGAAAAGVWAGVLVHLVPLRGVLRAASEDLPGVVVGAVAGVVTVGAALWVEHCCRTPDEPGDDPAPS</sequence>
<evidence type="ECO:0000256" key="1">
    <source>
        <dbReference type="SAM" id="Phobius"/>
    </source>
</evidence>
<evidence type="ECO:0000313" key="3">
    <source>
        <dbReference type="EMBL" id="SFA54994.1"/>
    </source>
</evidence>
<evidence type="ECO:0000313" key="5">
    <source>
        <dbReference type="Proteomes" id="UP001520140"/>
    </source>
</evidence>
<gene>
    <name evidence="2" type="ORF">HQ605_10110</name>
    <name evidence="3" type="ORF">SAMN05444374_109132</name>
</gene>
<feature type="transmembrane region" description="Helical" evidence="1">
    <location>
        <begin position="9"/>
        <end position="28"/>
    </location>
</feature>
<accession>A0A1I0TT90</accession>
<organism evidence="3 4">
    <name type="scientific">Rhodococcoides kroppenstedtii</name>
    <dbReference type="NCBI Taxonomy" id="293050"/>
    <lineage>
        <taxon>Bacteria</taxon>
        <taxon>Bacillati</taxon>
        <taxon>Actinomycetota</taxon>
        <taxon>Actinomycetes</taxon>
        <taxon>Mycobacteriales</taxon>
        <taxon>Nocardiaceae</taxon>
        <taxon>Rhodococcoides</taxon>
    </lineage>
</organism>
<reference evidence="3 4" key="1">
    <citation type="submission" date="2016-10" db="EMBL/GenBank/DDBJ databases">
        <authorList>
            <person name="de Groot N.N."/>
        </authorList>
    </citation>
    <scope>NUCLEOTIDE SEQUENCE [LARGE SCALE GENOMIC DNA]</scope>
    <source>
        <strain evidence="3 4">DSM 44908</strain>
    </source>
</reference>
<dbReference type="Pfam" id="PF11377">
    <property type="entry name" value="DUF3180"/>
    <property type="match status" value="1"/>
</dbReference>
<dbReference type="AlphaFoldDB" id="A0A1I0TT90"/>
<evidence type="ECO:0000313" key="2">
    <source>
        <dbReference type="EMBL" id="MBY6321178.1"/>
    </source>
</evidence>
<name>A0A1I0TT90_9NOCA</name>
<dbReference type="RefSeq" id="WP_068103650.1">
    <property type="nucleotide sequence ID" value="NZ_FOJN01000009.1"/>
</dbReference>